<dbReference type="PROSITE" id="PS01228">
    <property type="entry name" value="COF_1"/>
    <property type="match status" value="1"/>
</dbReference>
<organism evidence="1 2">
    <name type="scientific">Candidatus Kaiserbacteria bacterium RIFCSPHIGHO2_02_FULL_55_20</name>
    <dbReference type="NCBI Taxonomy" id="1798497"/>
    <lineage>
        <taxon>Bacteria</taxon>
        <taxon>Candidatus Kaiseribacteriota</taxon>
    </lineage>
</organism>
<evidence type="ECO:0008006" key="3">
    <source>
        <dbReference type="Google" id="ProtNLM"/>
    </source>
</evidence>
<name>A0A1F6DX36_9BACT</name>
<accession>A0A1F6DX36</accession>
<gene>
    <name evidence="1" type="ORF">A3D71_02040</name>
</gene>
<dbReference type="InterPro" id="IPR006439">
    <property type="entry name" value="HAD-SF_hydro_IA"/>
</dbReference>
<dbReference type="SFLD" id="SFLDS00003">
    <property type="entry name" value="Haloacid_Dehalogenase"/>
    <property type="match status" value="1"/>
</dbReference>
<dbReference type="InterPro" id="IPR036412">
    <property type="entry name" value="HAD-like_sf"/>
</dbReference>
<dbReference type="STRING" id="1798497.A3D71_02040"/>
<dbReference type="NCBIfam" id="TIGR01549">
    <property type="entry name" value="HAD-SF-IA-v1"/>
    <property type="match status" value="1"/>
</dbReference>
<dbReference type="GO" id="GO:0006281">
    <property type="term" value="P:DNA repair"/>
    <property type="evidence" value="ECO:0007669"/>
    <property type="project" value="TreeGrafter"/>
</dbReference>
<dbReference type="InterPro" id="IPR023198">
    <property type="entry name" value="PGP-like_dom2"/>
</dbReference>
<sequence length="226" mass="24871">MERLILFDVDGTLVNCPPDTAPVAAIRHLYGLEVSFEGMRTGGMTEPQILALLLQSAGWDDTKIKAELPNLMKEVVPFIHEAFEKGTIRLVPGVKNLLDQLEHRGVTLGLITGNRKSLARLKLEDVNIWDYFSVGGYGDDPHEKRSDLVQLACERANFRTDNPGVYVIGDTWRDIKAAVDAGVTNRVGLIGPRHPRQEFKEAGANIILSSFADTQKVLGALNIPSV</sequence>
<dbReference type="SFLD" id="SFLDG01129">
    <property type="entry name" value="C1.5:_HAD__Beta-PGM__Phosphata"/>
    <property type="match status" value="1"/>
</dbReference>
<reference evidence="1 2" key="1">
    <citation type="journal article" date="2016" name="Nat. Commun.">
        <title>Thousands of microbial genomes shed light on interconnected biogeochemical processes in an aquifer system.</title>
        <authorList>
            <person name="Anantharaman K."/>
            <person name="Brown C.T."/>
            <person name="Hug L.A."/>
            <person name="Sharon I."/>
            <person name="Castelle C.J."/>
            <person name="Probst A.J."/>
            <person name="Thomas B.C."/>
            <person name="Singh A."/>
            <person name="Wilkins M.J."/>
            <person name="Karaoz U."/>
            <person name="Brodie E.L."/>
            <person name="Williams K.H."/>
            <person name="Hubbard S.S."/>
            <person name="Banfield J.F."/>
        </authorList>
    </citation>
    <scope>NUCLEOTIDE SEQUENCE [LARGE SCALE GENOMIC DNA]</scope>
</reference>
<comment type="caution">
    <text evidence="1">The sequence shown here is derived from an EMBL/GenBank/DDBJ whole genome shotgun (WGS) entry which is preliminary data.</text>
</comment>
<dbReference type="Pfam" id="PF13419">
    <property type="entry name" value="HAD_2"/>
    <property type="match status" value="1"/>
</dbReference>
<dbReference type="PANTHER" id="PTHR43434:SF1">
    <property type="entry name" value="PHOSPHOGLYCOLATE PHOSPHATASE"/>
    <property type="match status" value="1"/>
</dbReference>
<proteinExistence type="predicted"/>
<dbReference type="InterPro" id="IPR050155">
    <property type="entry name" value="HAD-like_hydrolase_sf"/>
</dbReference>
<dbReference type="EMBL" id="MFLK01000024">
    <property type="protein sequence ID" value="OGG65978.1"/>
    <property type="molecule type" value="Genomic_DNA"/>
</dbReference>
<dbReference type="InterPro" id="IPR041492">
    <property type="entry name" value="HAD_2"/>
</dbReference>
<evidence type="ECO:0000313" key="1">
    <source>
        <dbReference type="EMBL" id="OGG65978.1"/>
    </source>
</evidence>
<dbReference type="AlphaFoldDB" id="A0A1F6DX36"/>
<evidence type="ECO:0000313" key="2">
    <source>
        <dbReference type="Proteomes" id="UP000177652"/>
    </source>
</evidence>
<dbReference type="Gene3D" id="1.10.150.240">
    <property type="entry name" value="Putative phosphatase, domain 2"/>
    <property type="match status" value="1"/>
</dbReference>
<dbReference type="SUPFAM" id="SSF56784">
    <property type="entry name" value="HAD-like"/>
    <property type="match status" value="1"/>
</dbReference>
<dbReference type="Gene3D" id="3.40.50.1000">
    <property type="entry name" value="HAD superfamily/HAD-like"/>
    <property type="match status" value="1"/>
</dbReference>
<dbReference type="PANTHER" id="PTHR43434">
    <property type="entry name" value="PHOSPHOGLYCOLATE PHOSPHATASE"/>
    <property type="match status" value="1"/>
</dbReference>
<dbReference type="GO" id="GO:0005829">
    <property type="term" value="C:cytosol"/>
    <property type="evidence" value="ECO:0007669"/>
    <property type="project" value="TreeGrafter"/>
</dbReference>
<dbReference type="GO" id="GO:0008967">
    <property type="term" value="F:phosphoglycolate phosphatase activity"/>
    <property type="evidence" value="ECO:0007669"/>
    <property type="project" value="TreeGrafter"/>
</dbReference>
<protein>
    <recommendedName>
        <fullName evidence="3">Haloacid dehalogenase</fullName>
    </recommendedName>
</protein>
<dbReference type="Proteomes" id="UP000177652">
    <property type="component" value="Unassembled WGS sequence"/>
</dbReference>
<dbReference type="InterPro" id="IPR023214">
    <property type="entry name" value="HAD_sf"/>
</dbReference>